<dbReference type="Proteomes" id="UP000730591">
    <property type="component" value="Unassembled WGS sequence"/>
</dbReference>
<accession>A0ABX1AF83</accession>
<organism evidence="1 2">
    <name type="scientific">Streptomyces composti</name>
    <dbReference type="NCBI Taxonomy" id="2720025"/>
    <lineage>
        <taxon>Bacteria</taxon>
        <taxon>Bacillati</taxon>
        <taxon>Actinomycetota</taxon>
        <taxon>Actinomycetes</taxon>
        <taxon>Kitasatosporales</taxon>
        <taxon>Streptomycetaceae</taxon>
        <taxon>Streptomyces</taxon>
    </lineage>
</organism>
<dbReference type="RefSeq" id="WP_167997307.1">
    <property type="nucleotide sequence ID" value="NZ_JAATEM010000025.1"/>
</dbReference>
<reference evidence="1 2" key="1">
    <citation type="submission" date="2020-03" db="EMBL/GenBank/DDBJ databases">
        <title>WGS of actinomycetes isolated from Thailand.</title>
        <authorList>
            <person name="Thawai C."/>
        </authorList>
    </citation>
    <scope>NUCLEOTIDE SEQUENCE [LARGE SCALE GENOMIC DNA]</scope>
    <source>
        <strain evidence="1 2">SBST2-5</strain>
    </source>
</reference>
<name>A0ABX1AF83_9ACTN</name>
<dbReference type="InterPro" id="IPR045428">
    <property type="entry name" value="EACC1"/>
</dbReference>
<evidence type="ECO:0000313" key="2">
    <source>
        <dbReference type="Proteomes" id="UP000730591"/>
    </source>
</evidence>
<proteinExistence type="predicted"/>
<comment type="caution">
    <text evidence="1">The sequence shown here is derived from an EMBL/GenBank/DDBJ whole genome shotgun (WGS) entry which is preliminary data.</text>
</comment>
<sequence>MVDGVDVRIAVDGDQAAMQSLWDWLRQEPTLRGRVRYSTPAALPGRMGSVGELVVEGLVSGVISAVTGALGQALTLWLTQRRTTNRPPTTVTVTTTDGREVTITTAEAEESERLLRLALEGRPEPPAPATGD</sequence>
<gene>
    <name evidence="1" type="ORF">HCJ93_21015</name>
</gene>
<dbReference type="Pfam" id="PF19953">
    <property type="entry name" value="EACC1"/>
    <property type="match status" value="1"/>
</dbReference>
<protein>
    <submittedName>
        <fullName evidence="1">Uncharacterized protein</fullName>
    </submittedName>
</protein>
<keyword evidence="2" id="KW-1185">Reference proteome</keyword>
<dbReference type="EMBL" id="JAATEM010000025">
    <property type="protein sequence ID" value="NJP52469.1"/>
    <property type="molecule type" value="Genomic_DNA"/>
</dbReference>
<evidence type="ECO:0000313" key="1">
    <source>
        <dbReference type="EMBL" id="NJP52469.1"/>
    </source>
</evidence>